<reference evidence="3" key="1">
    <citation type="submission" date="2023-07" db="EMBL/GenBank/DDBJ databases">
        <authorList>
            <consortium name="AG Swart"/>
            <person name="Singh M."/>
            <person name="Singh A."/>
            <person name="Seah K."/>
            <person name="Emmerich C."/>
        </authorList>
    </citation>
    <scope>NUCLEOTIDE SEQUENCE</scope>
    <source>
        <strain evidence="3">DP1</strain>
    </source>
</reference>
<dbReference type="EMBL" id="CAMPGE010007524">
    <property type="protein sequence ID" value="CAI2366440.1"/>
    <property type="molecule type" value="Genomic_DNA"/>
</dbReference>
<gene>
    <name evidence="3" type="ORF">ECRASSUSDP1_LOCUS7713</name>
</gene>
<evidence type="ECO:0000256" key="1">
    <source>
        <dbReference type="SAM" id="Coils"/>
    </source>
</evidence>
<dbReference type="Proteomes" id="UP001295684">
    <property type="component" value="Unassembled WGS sequence"/>
</dbReference>
<evidence type="ECO:0000313" key="3">
    <source>
        <dbReference type="EMBL" id="CAI2366440.1"/>
    </source>
</evidence>
<proteinExistence type="predicted"/>
<evidence type="ECO:0000256" key="2">
    <source>
        <dbReference type="SAM" id="MobiDB-lite"/>
    </source>
</evidence>
<dbReference type="AlphaFoldDB" id="A0AAD1UGJ3"/>
<sequence length="506" mass="59348">MESYYQKYLKPGGAQVQNDERKRKKKFDSLLPDDIKSYGHYNQYKDELSRLNGHESKNKEARDLYPTSSSHYNPYNGGSNQGYGQQYNAPAPAPMPRTASFGQYEPPTEPTEPVPQPSYYAHPAYDVPKYQQEYSSPPQRHFIHNTERKRLQEAQNNYYAKKRLGAGTALSDRSLTGRSEDLNSRQKGRRDRFEDFIKYTAPRLQYKKIVKIQALLRGAYVRKKIFPQIMQFHAASVRVVDSMIDHYIEDVYLPDLLLEILTKNKVYENFDLYSDENKILYEVRYSLMEKVIRDMVKETLKESTDKIVNRYLHKRFKDKDVDERDPMAMVVKGIIDGVMKQQIKDLAQESIKDLSLDYLIEAQFNSLFNRVWLPREVEHTVVDTIEDMAIRELIDGLLHDIIREEAPRVAEDAIEAEKDIQDTAILKNAFGEFLDRCIHEVCVQNIGKIYETEENKIHVKEQQEKALRDHAKLKSNQVKQEFRALNEELQKEKEEKEKMLNTKNQN</sequence>
<feature type="compositionally biased region" description="Low complexity" evidence="2">
    <location>
        <begin position="72"/>
        <end position="88"/>
    </location>
</feature>
<protein>
    <submittedName>
        <fullName evidence="3">Uncharacterized protein</fullName>
    </submittedName>
</protein>
<dbReference type="PROSITE" id="PS50096">
    <property type="entry name" value="IQ"/>
    <property type="match status" value="1"/>
</dbReference>
<comment type="caution">
    <text evidence="3">The sequence shown here is derived from an EMBL/GenBank/DDBJ whole genome shotgun (WGS) entry which is preliminary data.</text>
</comment>
<accession>A0AAD1UGJ3</accession>
<feature type="region of interest" description="Disordered" evidence="2">
    <location>
        <begin position="1"/>
        <end position="122"/>
    </location>
</feature>
<feature type="compositionally biased region" description="Basic and acidic residues" evidence="2">
    <location>
        <begin position="33"/>
        <end position="63"/>
    </location>
</feature>
<feature type="coiled-coil region" evidence="1">
    <location>
        <begin position="468"/>
        <end position="506"/>
    </location>
</feature>
<keyword evidence="1" id="KW-0175">Coiled coil</keyword>
<evidence type="ECO:0000313" key="4">
    <source>
        <dbReference type="Proteomes" id="UP001295684"/>
    </source>
</evidence>
<name>A0AAD1UGJ3_EUPCR</name>
<feature type="compositionally biased region" description="Pro residues" evidence="2">
    <location>
        <begin position="107"/>
        <end position="116"/>
    </location>
</feature>
<organism evidence="3 4">
    <name type="scientific">Euplotes crassus</name>
    <dbReference type="NCBI Taxonomy" id="5936"/>
    <lineage>
        <taxon>Eukaryota</taxon>
        <taxon>Sar</taxon>
        <taxon>Alveolata</taxon>
        <taxon>Ciliophora</taxon>
        <taxon>Intramacronucleata</taxon>
        <taxon>Spirotrichea</taxon>
        <taxon>Hypotrichia</taxon>
        <taxon>Euplotida</taxon>
        <taxon>Euplotidae</taxon>
        <taxon>Moneuplotes</taxon>
    </lineage>
</organism>
<keyword evidence="4" id="KW-1185">Reference proteome</keyword>